<dbReference type="InterPro" id="IPR040198">
    <property type="entry name" value="Fido_containing"/>
</dbReference>
<dbReference type="PROSITE" id="PS51459">
    <property type="entry name" value="FIDO"/>
    <property type="match status" value="1"/>
</dbReference>
<dbReference type="PANTHER" id="PTHR13504:SF38">
    <property type="entry name" value="FIDO DOMAIN-CONTAINING PROTEIN"/>
    <property type="match status" value="1"/>
</dbReference>
<dbReference type="InterPro" id="IPR036388">
    <property type="entry name" value="WH-like_DNA-bd_sf"/>
</dbReference>
<proteinExistence type="predicted"/>
<keyword evidence="3" id="KW-1185">Reference proteome</keyword>
<dbReference type="Proteomes" id="UP001606300">
    <property type="component" value="Unassembled WGS sequence"/>
</dbReference>
<organism evidence="2 3">
    <name type="scientific">Pelomonas dachongensis</name>
    <dbReference type="NCBI Taxonomy" id="3299029"/>
    <lineage>
        <taxon>Bacteria</taxon>
        <taxon>Pseudomonadati</taxon>
        <taxon>Pseudomonadota</taxon>
        <taxon>Betaproteobacteria</taxon>
        <taxon>Burkholderiales</taxon>
        <taxon>Sphaerotilaceae</taxon>
        <taxon>Roseateles</taxon>
    </lineage>
</organism>
<dbReference type="SUPFAM" id="SSF46785">
    <property type="entry name" value="Winged helix' DNA-binding domain"/>
    <property type="match status" value="1"/>
</dbReference>
<dbReference type="InterPro" id="IPR036390">
    <property type="entry name" value="WH_DNA-bd_sf"/>
</dbReference>
<accession>A0ABW7EV85</accession>
<dbReference type="Pfam" id="PF02661">
    <property type="entry name" value="Fic"/>
    <property type="match status" value="1"/>
</dbReference>
<comment type="caution">
    <text evidence="2">The sequence shown here is derived from an EMBL/GenBank/DDBJ whole genome shotgun (WGS) entry which is preliminary data.</text>
</comment>
<name>A0ABW7EV85_9BURK</name>
<dbReference type="InterPro" id="IPR036597">
    <property type="entry name" value="Fido-like_dom_sf"/>
</dbReference>
<dbReference type="Gene3D" id="1.10.10.10">
    <property type="entry name" value="Winged helix-like DNA-binding domain superfamily/Winged helix DNA-binding domain"/>
    <property type="match status" value="1"/>
</dbReference>
<dbReference type="InterPro" id="IPR003812">
    <property type="entry name" value="Fido"/>
</dbReference>
<evidence type="ECO:0000313" key="2">
    <source>
        <dbReference type="EMBL" id="MFG6416150.1"/>
    </source>
</evidence>
<evidence type="ECO:0000259" key="1">
    <source>
        <dbReference type="PROSITE" id="PS51459"/>
    </source>
</evidence>
<evidence type="ECO:0000313" key="3">
    <source>
        <dbReference type="Proteomes" id="UP001606300"/>
    </source>
</evidence>
<feature type="domain" description="Fido" evidence="1">
    <location>
        <begin position="247"/>
        <end position="387"/>
    </location>
</feature>
<reference evidence="2 3" key="1">
    <citation type="submission" date="2024-09" db="EMBL/GenBank/DDBJ databases">
        <title>Novel species of the genus Pelomonas and Roseateles isolated from streams.</title>
        <authorList>
            <person name="Lu H."/>
        </authorList>
    </citation>
    <scope>NUCLEOTIDE SEQUENCE [LARGE SCALE GENOMIC DNA]</scope>
    <source>
        <strain evidence="2 3">DC23W</strain>
    </source>
</reference>
<dbReference type="SUPFAM" id="SSF140931">
    <property type="entry name" value="Fic-like"/>
    <property type="match status" value="1"/>
</dbReference>
<gene>
    <name evidence="2" type="ORF">ACG02S_19845</name>
</gene>
<sequence>MSFDEIEPEISSSDKLDEIDEIRCPMTTPSLSSRHEALLRRVLAAGEPVAPSALEHALQVSRPTINRDLRDLLAAGFLEKRGNGRSTRYLATAAAQATLRALPAGAQVPAGSGGLQWSAAAKPLVEALREPLGTRTAVGYDSGFVSNYIPNQSSLLPPQLASDLYNAGRSQDQQPAGTYAREVLEQLLIDLSWSSSRLEGNNKSLLDTKELFELGQRGGPLDEDTLMLLNHKSAIEFMVDAVPTEGITVPVIVDLQANLMRDLLRDSRDIGSIRRRVVNIDGSVYTPSSIPSLLEETLNAIVDKVRNIRNPVEAAFFLWVNLAYLQPFTDGNKRTSRLSANMPLMLYNCAPLSFLDVERSDYATAMLGVYEQRSVAAAVDLFEFIYRRSIQKYSVLRASLSVPDPIRTKYRQALNELMQFVVFHGRTLDAAFADVQVDAADSAALRLIANTELDQLEQHNCARYNLARGMTQRWIVAGRRR</sequence>
<protein>
    <submittedName>
        <fullName evidence="2">Fic family protein</fullName>
    </submittedName>
</protein>
<dbReference type="PANTHER" id="PTHR13504">
    <property type="entry name" value="FIDO DOMAIN-CONTAINING PROTEIN DDB_G0283145"/>
    <property type="match status" value="1"/>
</dbReference>
<dbReference type="EMBL" id="JBIGHY010000008">
    <property type="protein sequence ID" value="MFG6416150.1"/>
    <property type="molecule type" value="Genomic_DNA"/>
</dbReference>
<dbReference type="Gene3D" id="1.10.3290.10">
    <property type="entry name" value="Fido-like domain"/>
    <property type="match status" value="1"/>
</dbReference>
<dbReference type="RefSeq" id="WP_394472219.1">
    <property type="nucleotide sequence ID" value="NZ_JBIGHY010000008.1"/>
</dbReference>